<evidence type="ECO:0000313" key="3">
    <source>
        <dbReference type="Proteomes" id="UP000191672"/>
    </source>
</evidence>
<dbReference type="AlphaFoldDB" id="A0A1V6PZY0"/>
<organism evidence="2 3">
    <name type="scientific">Penicillium antarcticum</name>
    <dbReference type="NCBI Taxonomy" id="416450"/>
    <lineage>
        <taxon>Eukaryota</taxon>
        <taxon>Fungi</taxon>
        <taxon>Dikarya</taxon>
        <taxon>Ascomycota</taxon>
        <taxon>Pezizomycotina</taxon>
        <taxon>Eurotiomycetes</taxon>
        <taxon>Eurotiomycetidae</taxon>
        <taxon>Eurotiales</taxon>
        <taxon>Aspergillaceae</taxon>
        <taxon>Penicillium</taxon>
    </lineage>
</organism>
<accession>A0A1V6PZY0</accession>
<protein>
    <submittedName>
        <fullName evidence="2">Uncharacterized protein</fullName>
    </submittedName>
</protein>
<name>A0A1V6PZY0_9EURO</name>
<sequence length="226" mass="24305">MRKLLRKQGIQVPFRPQRTRNPALPPKEVRTRKDPSKHYANKAQKAAAAATTNLHVDAVNDDAADDAASDVAGGSSPRYELAPSSEIPDVAQSTATSAVPTSFVAGSSDVAASPTPGPFVASPTLTTTFSVIASFVPTLSSNITYASAATDALLAPALSVPEVEESYISEFLDYAWESQVQGWNREFAKKMREKEEPAQESFEWEIVGPGSPRPIGQPCQRHPREP</sequence>
<feature type="region of interest" description="Disordered" evidence="1">
    <location>
        <begin position="66"/>
        <end position="93"/>
    </location>
</feature>
<reference evidence="3" key="1">
    <citation type="journal article" date="2017" name="Nat. Microbiol.">
        <title>Global analysis of biosynthetic gene clusters reveals vast potential of secondary metabolite production in Penicillium species.</title>
        <authorList>
            <person name="Nielsen J.C."/>
            <person name="Grijseels S."/>
            <person name="Prigent S."/>
            <person name="Ji B."/>
            <person name="Dainat J."/>
            <person name="Nielsen K.F."/>
            <person name="Frisvad J.C."/>
            <person name="Workman M."/>
            <person name="Nielsen J."/>
        </authorList>
    </citation>
    <scope>NUCLEOTIDE SEQUENCE [LARGE SCALE GENOMIC DNA]</scope>
    <source>
        <strain evidence="3">IBT 31811</strain>
    </source>
</reference>
<feature type="region of interest" description="Disordered" evidence="1">
    <location>
        <begin position="1"/>
        <end position="47"/>
    </location>
</feature>
<dbReference type="EMBL" id="MDYN01000021">
    <property type="protein sequence ID" value="OQD82541.1"/>
    <property type="molecule type" value="Genomic_DNA"/>
</dbReference>
<gene>
    <name evidence="2" type="ORF">PENANT_c021G01619</name>
</gene>
<feature type="compositionally biased region" description="Basic and acidic residues" evidence="1">
    <location>
        <begin position="27"/>
        <end position="37"/>
    </location>
</feature>
<evidence type="ECO:0000256" key="1">
    <source>
        <dbReference type="SAM" id="MobiDB-lite"/>
    </source>
</evidence>
<evidence type="ECO:0000313" key="2">
    <source>
        <dbReference type="EMBL" id="OQD82541.1"/>
    </source>
</evidence>
<feature type="region of interest" description="Disordered" evidence="1">
    <location>
        <begin position="194"/>
        <end position="226"/>
    </location>
</feature>
<dbReference type="Proteomes" id="UP000191672">
    <property type="component" value="Unassembled WGS sequence"/>
</dbReference>
<proteinExistence type="predicted"/>
<comment type="caution">
    <text evidence="2">The sequence shown here is derived from an EMBL/GenBank/DDBJ whole genome shotgun (WGS) entry which is preliminary data.</text>
</comment>
<keyword evidence="3" id="KW-1185">Reference proteome</keyword>